<evidence type="ECO:0000313" key="2">
    <source>
        <dbReference type="Proteomes" id="UP000295050"/>
    </source>
</evidence>
<dbReference type="Proteomes" id="UP000295050">
    <property type="component" value="Unassembled WGS sequence"/>
</dbReference>
<keyword evidence="2" id="KW-1185">Reference proteome</keyword>
<dbReference type="EMBL" id="SLXU01000016">
    <property type="protein sequence ID" value="TCP59759.1"/>
    <property type="molecule type" value="Genomic_DNA"/>
</dbReference>
<dbReference type="RefSeq" id="WP_132952627.1">
    <property type="nucleotide sequence ID" value="NZ_SLXU01000016.1"/>
</dbReference>
<dbReference type="OrthoDB" id="9861631at2"/>
<name>A0A4R2RCB9_9RHOB</name>
<comment type="caution">
    <text evidence="1">The sequence shown here is derived from an EMBL/GenBank/DDBJ whole genome shotgun (WGS) entry which is preliminary data.</text>
</comment>
<proteinExistence type="predicted"/>
<reference evidence="1 2" key="1">
    <citation type="submission" date="2019-03" db="EMBL/GenBank/DDBJ databases">
        <title>Genomic Encyclopedia of Type Strains, Phase IV (KMG-IV): sequencing the most valuable type-strain genomes for metagenomic binning, comparative biology and taxonomic classification.</title>
        <authorList>
            <person name="Goeker M."/>
        </authorList>
    </citation>
    <scope>NUCLEOTIDE SEQUENCE [LARGE SCALE GENOMIC DNA]</scope>
    <source>
        <strain evidence="1 2">DSM 24766</strain>
    </source>
</reference>
<organism evidence="1 2">
    <name type="scientific">Rhodovulum bhavnagarense</name>
    <dbReference type="NCBI Taxonomy" id="992286"/>
    <lineage>
        <taxon>Bacteria</taxon>
        <taxon>Pseudomonadati</taxon>
        <taxon>Pseudomonadota</taxon>
        <taxon>Alphaproteobacteria</taxon>
        <taxon>Rhodobacterales</taxon>
        <taxon>Paracoccaceae</taxon>
        <taxon>Rhodovulum</taxon>
    </lineage>
</organism>
<protein>
    <submittedName>
        <fullName evidence="1">Uncharacterized protein</fullName>
    </submittedName>
</protein>
<dbReference type="AlphaFoldDB" id="A0A4R2RCB9"/>
<sequence length="148" mass="17296">MLPFCQRRRPIPVEQNSDELNEIADAWFDDAGDVAKAWEVIARCIDEERTFPAWVLRYLRRLADDPPLPPEPDERPSKAYYDPVEIFSTVTQWRQVEGKKPTLQACFERFINECLNGRGEEETLKTAYYRGLRIAQNEIAFMQEVIKG</sequence>
<evidence type="ECO:0000313" key="1">
    <source>
        <dbReference type="EMBL" id="TCP59759.1"/>
    </source>
</evidence>
<accession>A0A4R2RCB9</accession>
<gene>
    <name evidence="1" type="ORF">EV663_11655</name>
</gene>